<dbReference type="InterPro" id="IPR023031">
    <property type="entry name" value="OPRT"/>
</dbReference>
<evidence type="ECO:0000256" key="4">
    <source>
        <dbReference type="ARBA" id="ARBA00022679"/>
    </source>
</evidence>
<dbReference type="HOGENOM" id="CLU_074878_2_0_2"/>
<keyword evidence="3 7" id="KW-0328">Glycosyltransferase</keyword>
<evidence type="ECO:0000313" key="9">
    <source>
        <dbReference type="EMBL" id="AKB85582.1"/>
    </source>
</evidence>
<feature type="domain" description="Phosphoribosyltransferase" evidence="8">
    <location>
        <begin position="67"/>
        <end position="175"/>
    </location>
</feature>
<dbReference type="CDD" id="cd06223">
    <property type="entry name" value="PRTases_typeI"/>
    <property type="match status" value="1"/>
</dbReference>
<name>A0A0E3SSU6_METMT</name>
<comment type="function">
    <text evidence="7">Catalyzes the transfer of a ribosyl phosphate group from 5-phosphoribose 1-diphosphate to orotate, leading to the formation of orotidine monophosphate (OMP).</text>
</comment>
<dbReference type="KEGG" id="mmet:MCMEM_1529"/>
<evidence type="ECO:0000256" key="1">
    <source>
        <dbReference type="ARBA" id="ARBA00004889"/>
    </source>
</evidence>
<comment type="catalytic activity">
    <reaction evidence="7">
        <text>orotidine 5'-phosphate + diphosphate = orotate + 5-phospho-alpha-D-ribose 1-diphosphate</text>
        <dbReference type="Rhea" id="RHEA:10380"/>
        <dbReference type="ChEBI" id="CHEBI:30839"/>
        <dbReference type="ChEBI" id="CHEBI:33019"/>
        <dbReference type="ChEBI" id="CHEBI:57538"/>
        <dbReference type="ChEBI" id="CHEBI:58017"/>
        <dbReference type="EC" id="2.4.2.10"/>
    </reaction>
</comment>
<dbReference type="PANTHER" id="PTHR19278:SF9">
    <property type="entry name" value="URIDINE 5'-MONOPHOSPHATE SYNTHASE"/>
    <property type="match status" value="1"/>
</dbReference>
<dbReference type="InterPro" id="IPR029057">
    <property type="entry name" value="PRTase-like"/>
</dbReference>
<feature type="binding site" evidence="7">
    <location>
        <position position="171"/>
    </location>
    <ligand>
        <name>orotate</name>
        <dbReference type="ChEBI" id="CHEBI:30839"/>
    </ligand>
</feature>
<accession>A0A0E3SSU6</accession>
<evidence type="ECO:0000259" key="8">
    <source>
        <dbReference type="Pfam" id="PF00156"/>
    </source>
</evidence>
<evidence type="ECO:0000256" key="5">
    <source>
        <dbReference type="ARBA" id="ARBA00022842"/>
    </source>
</evidence>
<keyword evidence="4 7" id="KW-0808">Transferase</keyword>
<feature type="binding site" description="in other chain" evidence="7">
    <location>
        <begin position="139"/>
        <end position="147"/>
    </location>
    <ligand>
        <name>5-phospho-alpha-D-ribose 1-diphosphate</name>
        <dbReference type="ChEBI" id="CHEBI:58017"/>
        <note>ligand shared between dimeric partners</note>
    </ligand>
</feature>
<dbReference type="HAMAP" id="MF_01208">
    <property type="entry name" value="PyrE"/>
    <property type="match status" value="1"/>
</dbReference>
<dbReference type="SUPFAM" id="SSF53271">
    <property type="entry name" value="PRTase-like"/>
    <property type="match status" value="1"/>
</dbReference>
<feature type="binding site" evidence="7">
    <location>
        <position position="117"/>
    </location>
    <ligand>
        <name>5-phospho-alpha-D-ribose 1-diphosphate</name>
        <dbReference type="ChEBI" id="CHEBI:58017"/>
        <note>ligand shared between dimeric partners</note>
    </ligand>
</feature>
<comment type="caution">
    <text evidence="7">Lacks conserved residue(s) required for the propagation of feature annotation.</text>
</comment>
<protein>
    <recommendedName>
        <fullName evidence="2 7">Orotate phosphoribosyltransferase</fullName>
        <shortName evidence="7">OPRT</shortName>
        <shortName evidence="7">OPRTase</shortName>
        <ecNumber evidence="2 7">2.4.2.10</ecNumber>
    </recommendedName>
</protein>
<comment type="similarity">
    <text evidence="7">Belongs to the purine/pyrimidine phosphoribosyltransferase family. PyrE subfamily.</text>
</comment>
<gene>
    <name evidence="7" type="primary">pyrE</name>
    <name evidence="9" type="ORF">MCMEM_1529</name>
</gene>
<dbReference type="InterPro" id="IPR004467">
    <property type="entry name" value="Or_phspho_trans_dom"/>
</dbReference>
<dbReference type="GO" id="GO:0044205">
    <property type="term" value="P:'de novo' UMP biosynthetic process"/>
    <property type="evidence" value="ECO:0007669"/>
    <property type="project" value="UniProtKB-UniRule"/>
</dbReference>
<evidence type="ECO:0000256" key="2">
    <source>
        <dbReference type="ARBA" id="ARBA00011971"/>
    </source>
</evidence>
<dbReference type="STRING" id="1434104.MCMEM_1529"/>
<organism evidence="9 10">
    <name type="scientific">Methanococcoides methylutens MM1</name>
    <dbReference type="NCBI Taxonomy" id="1434104"/>
    <lineage>
        <taxon>Archaea</taxon>
        <taxon>Methanobacteriati</taxon>
        <taxon>Methanobacteriota</taxon>
        <taxon>Stenosarchaea group</taxon>
        <taxon>Methanomicrobia</taxon>
        <taxon>Methanosarcinales</taxon>
        <taxon>Methanosarcinaceae</taxon>
        <taxon>Methanococcoides</taxon>
    </lineage>
</organism>
<dbReference type="GO" id="GO:0019856">
    <property type="term" value="P:pyrimidine nucleobase biosynthetic process"/>
    <property type="evidence" value="ECO:0007669"/>
    <property type="project" value="TreeGrafter"/>
</dbReference>
<feature type="binding site" description="in other chain" evidence="7">
    <location>
        <position position="114"/>
    </location>
    <ligand>
        <name>5-phospho-alpha-D-ribose 1-diphosphate</name>
        <dbReference type="ChEBI" id="CHEBI:58017"/>
        <note>ligand shared between dimeric partners</note>
    </ligand>
</feature>
<dbReference type="PANTHER" id="PTHR19278">
    <property type="entry name" value="OROTATE PHOSPHORIBOSYLTRANSFERASE"/>
    <property type="match status" value="1"/>
</dbReference>
<dbReference type="Pfam" id="PF00156">
    <property type="entry name" value="Pribosyltran"/>
    <property type="match status" value="1"/>
</dbReference>
<dbReference type="GO" id="GO:0000287">
    <property type="term" value="F:magnesium ion binding"/>
    <property type="evidence" value="ECO:0007669"/>
    <property type="project" value="UniProtKB-UniRule"/>
</dbReference>
<comment type="subunit">
    <text evidence="7">Homodimer.</text>
</comment>
<dbReference type="InterPro" id="IPR000836">
    <property type="entry name" value="PRTase_dom"/>
</dbReference>
<dbReference type="NCBIfam" id="TIGR00336">
    <property type="entry name" value="pyrE"/>
    <property type="match status" value="1"/>
</dbReference>
<proteinExistence type="inferred from homology"/>
<evidence type="ECO:0000313" key="10">
    <source>
        <dbReference type="Proteomes" id="UP000033048"/>
    </source>
</evidence>
<dbReference type="Proteomes" id="UP000033048">
    <property type="component" value="Chromosome"/>
</dbReference>
<dbReference type="AlphaFoldDB" id="A0A0E3SSU6"/>
<keyword evidence="5 7" id="KW-0460">Magnesium</keyword>
<evidence type="ECO:0000256" key="6">
    <source>
        <dbReference type="ARBA" id="ARBA00022975"/>
    </source>
</evidence>
<keyword evidence="10" id="KW-1185">Reference proteome</keyword>
<feature type="binding site" evidence="7">
    <location>
        <position position="143"/>
    </location>
    <ligand>
        <name>orotate</name>
        <dbReference type="ChEBI" id="CHEBI:30839"/>
    </ligand>
</feature>
<reference evidence="9 10" key="1">
    <citation type="submission" date="2014-07" db="EMBL/GenBank/DDBJ databases">
        <title>Methanogenic archaea and the global carbon cycle.</title>
        <authorList>
            <person name="Henriksen J.R."/>
            <person name="Luke J."/>
            <person name="Reinhart S."/>
            <person name="Benedict M.N."/>
            <person name="Youngblut N.D."/>
            <person name="Metcalf M.E."/>
            <person name="Whitaker R.J."/>
            <person name="Metcalf W.W."/>
        </authorList>
    </citation>
    <scope>NUCLEOTIDE SEQUENCE [LARGE SCALE GENOMIC DNA]</scope>
    <source>
        <strain evidence="9 10">MM1</strain>
    </source>
</reference>
<comment type="pathway">
    <text evidence="1 7">Pyrimidine metabolism; UMP biosynthesis via de novo pathway; UMP from orotate: step 1/2.</text>
</comment>
<dbReference type="UniPathway" id="UPA00070">
    <property type="reaction ID" value="UER00119"/>
</dbReference>
<keyword evidence="6 7" id="KW-0665">Pyrimidine biosynthesis</keyword>
<dbReference type="EC" id="2.4.2.10" evidence="2 7"/>
<evidence type="ECO:0000256" key="3">
    <source>
        <dbReference type="ARBA" id="ARBA00022676"/>
    </source>
</evidence>
<sequence>MSRKNHGKYYISQKERITMTTSPNNKEELIDALKTCGAVKFGDFTLASGKKSKYYIDIKKASSDPGTLKIIAKQAAALIKEMDIDIVGGVALGGVPIATAVSLETNMPLLLIRKSAKEYGTGGRFVGEAEEGDRIILLEDVTTSGGSVLEAIGAIRDAGCIIDKVITVVDREDGATENLGEIDVKLVPLVRASDLLADN</sequence>
<dbReference type="FunFam" id="3.40.50.2020:FF:000029">
    <property type="entry name" value="Orotate phosphoribosyltransferase"/>
    <property type="match status" value="1"/>
</dbReference>
<evidence type="ECO:0000256" key="7">
    <source>
        <dbReference type="HAMAP-Rule" id="MF_01208"/>
    </source>
</evidence>
<comment type="cofactor">
    <cofactor evidence="7">
        <name>Mg(2+)</name>
        <dbReference type="ChEBI" id="CHEBI:18420"/>
    </cofactor>
</comment>
<dbReference type="GO" id="GO:0004588">
    <property type="term" value="F:orotate phosphoribosyltransferase activity"/>
    <property type="evidence" value="ECO:0007669"/>
    <property type="project" value="UniProtKB-UniRule"/>
</dbReference>
<dbReference type="PATRIC" id="fig|1434104.5.peg.1665"/>
<dbReference type="Gene3D" id="3.40.50.2020">
    <property type="match status" value="1"/>
</dbReference>
<dbReference type="EMBL" id="CP009518">
    <property type="protein sequence ID" value="AKB85582.1"/>
    <property type="molecule type" value="Genomic_DNA"/>
</dbReference>
<feature type="binding site" evidence="7">
    <location>
        <position position="113"/>
    </location>
    <ligand>
        <name>5-phospho-alpha-D-ribose 1-diphosphate</name>
        <dbReference type="ChEBI" id="CHEBI:58017"/>
        <note>ligand shared between dimeric partners</note>
    </ligand>
</feature>